<dbReference type="InterPro" id="IPR011009">
    <property type="entry name" value="Kinase-like_dom_sf"/>
</dbReference>
<reference evidence="9" key="1">
    <citation type="journal article" date="2019" name="Int. J. Syst. Evol. Microbiol.">
        <title>The Global Catalogue of Microorganisms (GCM) 10K type strain sequencing project: providing services to taxonomists for standard genome sequencing and annotation.</title>
        <authorList>
            <consortium name="The Broad Institute Genomics Platform"/>
            <consortium name="The Broad Institute Genome Sequencing Center for Infectious Disease"/>
            <person name="Wu L."/>
            <person name="Ma J."/>
        </authorList>
    </citation>
    <scope>NUCLEOTIDE SEQUENCE [LARGE SCALE GENOMIC DNA]</scope>
    <source>
        <strain evidence="9">CGMCC 1.10992</strain>
    </source>
</reference>
<dbReference type="PROSITE" id="PS50011">
    <property type="entry name" value="PROTEIN_KINASE_DOM"/>
    <property type="match status" value="1"/>
</dbReference>
<dbReference type="SMART" id="SM00710">
    <property type="entry name" value="PbH1"/>
    <property type="match status" value="3"/>
</dbReference>
<evidence type="ECO:0000313" key="8">
    <source>
        <dbReference type="EMBL" id="MFD2097386.1"/>
    </source>
</evidence>
<keyword evidence="9" id="KW-1185">Reference proteome</keyword>
<feature type="compositionally biased region" description="Low complexity" evidence="6">
    <location>
        <begin position="325"/>
        <end position="350"/>
    </location>
</feature>
<dbReference type="SMART" id="SM00220">
    <property type="entry name" value="S_TKc"/>
    <property type="match status" value="1"/>
</dbReference>
<dbReference type="EMBL" id="JBHUHT010000017">
    <property type="protein sequence ID" value="MFD2097386.1"/>
    <property type="molecule type" value="Genomic_DNA"/>
</dbReference>
<accession>A0ABW4XPB0</accession>
<evidence type="ECO:0000256" key="3">
    <source>
        <dbReference type="ARBA" id="ARBA00022777"/>
    </source>
</evidence>
<dbReference type="CDD" id="cd14014">
    <property type="entry name" value="STKc_PknB_like"/>
    <property type="match status" value="1"/>
</dbReference>
<comment type="caution">
    <text evidence="8">The sequence shown here is derived from an EMBL/GenBank/DDBJ whole genome shotgun (WGS) entry which is preliminary data.</text>
</comment>
<evidence type="ECO:0000256" key="5">
    <source>
        <dbReference type="PROSITE-ProRule" id="PRU10141"/>
    </source>
</evidence>
<dbReference type="PANTHER" id="PTHR43289:SF34">
    <property type="entry name" value="SERINE_THREONINE-PROTEIN KINASE YBDM-RELATED"/>
    <property type="match status" value="1"/>
</dbReference>
<dbReference type="InterPro" id="IPR017441">
    <property type="entry name" value="Protein_kinase_ATP_BS"/>
</dbReference>
<proteinExistence type="predicted"/>
<evidence type="ECO:0000256" key="1">
    <source>
        <dbReference type="ARBA" id="ARBA00022679"/>
    </source>
</evidence>
<dbReference type="InterPro" id="IPR039448">
    <property type="entry name" value="Beta_helix"/>
</dbReference>
<evidence type="ECO:0000259" key="7">
    <source>
        <dbReference type="PROSITE" id="PS50011"/>
    </source>
</evidence>
<feature type="region of interest" description="Disordered" evidence="6">
    <location>
        <begin position="320"/>
        <end position="352"/>
    </location>
</feature>
<feature type="domain" description="Protein kinase" evidence="7">
    <location>
        <begin position="16"/>
        <end position="294"/>
    </location>
</feature>
<dbReference type="Pfam" id="PF00069">
    <property type="entry name" value="Pkinase"/>
    <property type="match status" value="1"/>
</dbReference>
<evidence type="ECO:0000313" key="9">
    <source>
        <dbReference type="Proteomes" id="UP001597380"/>
    </source>
</evidence>
<keyword evidence="2 5" id="KW-0547">Nucleotide-binding</keyword>
<dbReference type="PROSITE" id="PS00107">
    <property type="entry name" value="PROTEIN_KINASE_ATP"/>
    <property type="match status" value="1"/>
</dbReference>
<dbReference type="InterPro" id="IPR000719">
    <property type="entry name" value="Prot_kinase_dom"/>
</dbReference>
<dbReference type="PANTHER" id="PTHR43289">
    <property type="entry name" value="MITOGEN-ACTIVATED PROTEIN KINASE KINASE KINASE 20-RELATED"/>
    <property type="match status" value="1"/>
</dbReference>
<organism evidence="8 9">
    <name type="scientific">Corallincola platygyrae</name>
    <dbReference type="NCBI Taxonomy" id="1193278"/>
    <lineage>
        <taxon>Bacteria</taxon>
        <taxon>Pseudomonadati</taxon>
        <taxon>Pseudomonadota</taxon>
        <taxon>Gammaproteobacteria</taxon>
        <taxon>Alteromonadales</taxon>
        <taxon>Psychromonadaceae</taxon>
        <taxon>Corallincola</taxon>
    </lineage>
</organism>
<evidence type="ECO:0000256" key="4">
    <source>
        <dbReference type="ARBA" id="ARBA00022840"/>
    </source>
</evidence>
<gene>
    <name evidence="8" type="ORF">ACFSJ3_15415</name>
</gene>
<keyword evidence="1" id="KW-0808">Transferase</keyword>
<sequence length="905" mass="97525">MDHIHALPVGFQLDNYRIEGILGHGGFGITYKAVDIYLNKVFAIKEFLPNEFAVRAGDTVAPKSQQDADDFQWGLDRFLQEAQVLARFTHPNVNHVHRFFQAHGTAYMVLNYEEGITLSKKLQTTPVLGNEEVQRLLIDLTSGLRQVHQAGMIHRDIKPGNIIIRPDGSAVLLDFGAARQAIGNRSGRVTQILTPGYAPIEQYAESMDQLGPWTDIYALGMVAYRAITGVGDDKLMDAVSRSLTVSRGGADMPTAESIGAGKFAPGVLQGVDWAMQVNENQRPQSVEVWQQKLGIVAESTPPATPAPSGHAEPAATVMMGQSSNQPVSQGSAPQPAQQSSAAPVTSAPPQEGNSGGVMKTLLILLVGVGVGVGGYFVAQSQLKPDIGGGKKAEIVQKKDPVAPKKAESGPLKLTLSPSTAKVVMTGSGRLFSQGMSLPHGRYEIRVSADGFQTSTLTITHDGSQTPMVSLSEVVPTEFPFTVARTPSNARVRILNIGPAYTDGMMLAPGRYRVEVSKAGYRTYTGWYEFKPKSGDKGPKIDLKRSGYIVDASGKGDYTSLKSAVAAAKTGDTLLIKPGRYQGPIILNKAIKLKGDGDRSRIIITSTTENTFAISADATVENLTLKYTGTKENQNTLWITGGSPVIHNNDLSNGQSTILAANGTSKPTVTDNYFHSTPWNAINVYGDVRGTYRSNHFHGLDKPVFVSRERSAPKVQSNRFTNNSSNHFLIKGSAKGSYENNVIRRAGESFVVSISGTATPTMLGLDVKSPAGRVFLIQEQAQPVIKNSKLTGLVNWALWVEGSASPRFEGNEVDGFGLTIYDTSSPLVINNTLRNIGGNGINIREEASGTYRGNKFYNVGYDEDDSYPTIYIHEDAAPIVTGNRFFQGGSQNVHEAGSKANVQDNY</sequence>
<dbReference type="InterPro" id="IPR011050">
    <property type="entry name" value="Pectin_lyase_fold/virulence"/>
</dbReference>
<dbReference type="RefSeq" id="WP_345340549.1">
    <property type="nucleotide sequence ID" value="NZ_BAABLI010000015.1"/>
</dbReference>
<dbReference type="SUPFAM" id="SSF51126">
    <property type="entry name" value="Pectin lyase-like"/>
    <property type="match status" value="2"/>
</dbReference>
<dbReference type="Proteomes" id="UP001597380">
    <property type="component" value="Unassembled WGS sequence"/>
</dbReference>
<dbReference type="SUPFAM" id="SSF56112">
    <property type="entry name" value="Protein kinase-like (PK-like)"/>
    <property type="match status" value="1"/>
</dbReference>
<feature type="binding site" evidence="5">
    <location>
        <position position="45"/>
    </location>
    <ligand>
        <name>ATP</name>
        <dbReference type="ChEBI" id="CHEBI:30616"/>
    </ligand>
</feature>
<dbReference type="InterPro" id="IPR008271">
    <property type="entry name" value="Ser/Thr_kinase_AS"/>
</dbReference>
<dbReference type="Gene3D" id="1.10.510.10">
    <property type="entry name" value="Transferase(Phosphotransferase) domain 1"/>
    <property type="match status" value="1"/>
</dbReference>
<dbReference type="Gene3D" id="2.160.20.10">
    <property type="entry name" value="Single-stranded right-handed beta-helix, Pectin lyase-like"/>
    <property type="match status" value="2"/>
</dbReference>
<name>A0ABW4XPB0_9GAMM</name>
<dbReference type="Pfam" id="PF13229">
    <property type="entry name" value="Beta_helix"/>
    <property type="match status" value="2"/>
</dbReference>
<dbReference type="InterPro" id="IPR006626">
    <property type="entry name" value="PbH1"/>
</dbReference>
<keyword evidence="3" id="KW-0418">Kinase</keyword>
<evidence type="ECO:0000256" key="2">
    <source>
        <dbReference type="ARBA" id="ARBA00022741"/>
    </source>
</evidence>
<dbReference type="InterPro" id="IPR012334">
    <property type="entry name" value="Pectin_lyas_fold"/>
</dbReference>
<protein>
    <submittedName>
        <fullName evidence="8">Right-handed parallel beta-helix repeat-containing protein</fullName>
    </submittedName>
</protein>
<evidence type="ECO:0000256" key="6">
    <source>
        <dbReference type="SAM" id="MobiDB-lite"/>
    </source>
</evidence>
<keyword evidence="4 5" id="KW-0067">ATP-binding</keyword>
<dbReference type="PROSITE" id="PS00108">
    <property type="entry name" value="PROTEIN_KINASE_ST"/>
    <property type="match status" value="1"/>
</dbReference>